<dbReference type="RefSeq" id="WP_379977336.1">
    <property type="nucleotide sequence ID" value="NZ_JBHSFV010000002.1"/>
</dbReference>
<accession>A0ABV9HSL3</accession>
<evidence type="ECO:0000313" key="1">
    <source>
        <dbReference type="EMBL" id="MFC4633143.1"/>
    </source>
</evidence>
<dbReference type="Proteomes" id="UP001596043">
    <property type="component" value="Unassembled WGS sequence"/>
</dbReference>
<comment type="caution">
    <text evidence="1">The sequence shown here is derived from an EMBL/GenBank/DDBJ whole genome shotgun (WGS) entry which is preliminary data.</text>
</comment>
<reference evidence="2" key="1">
    <citation type="journal article" date="2019" name="Int. J. Syst. Evol. Microbiol.">
        <title>The Global Catalogue of Microorganisms (GCM) 10K type strain sequencing project: providing services to taxonomists for standard genome sequencing and annotation.</title>
        <authorList>
            <consortium name="The Broad Institute Genomics Platform"/>
            <consortium name="The Broad Institute Genome Sequencing Center for Infectious Disease"/>
            <person name="Wu L."/>
            <person name="Ma J."/>
        </authorList>
    </citation>
    <scope>NUCLEOTIDE SEQUENCE [LARGE SCALE GENOMIC DNA]</scope>
    <source>
        <strain evidence="2">YJ-61-S</strain>
    </source>
</reference>
<sequence length="148" mass="17858">MYTNQYKFKYLEWHSPEEIHETTIKWQSTLDFVEVEWLFLKELLSDNTLLLLSDDHFDEAQKLVSKLQSCKQEIPEIRQMLVEHRNALEVLVDGINESQKEKAFKDRHLLLEIKLNDFNDRYREIKTAIFDLMKHSFKKRKQKSIASK</sequence>
<keyword evidence="2" id="KW-1185">Reference proteome</keyword>
<proteinExistence type="predicted"/>
<protein>
    <submittedName>
        <fullName evidence="1">Uncharacterized protein</fullName>
    </submittedName>
</protein>
<organism evidence="1 2">
    <name type="scientific">Dokdonia ponticola</name>
    <dbReference type="NCBI Taxonomy" id="2041041"/>
    <lineage>
        <taxon>Bacteria</taxon>
        <taxon>Pseudomonadati</taxon>
        <taxon>Bacteroidota</taxon>
        <taxon>Flavobacteriia</taxon>
        <taxon>Flavobacteriales</taxon>
        <taxon>Flavobacteriaceae</taxon>
        <taxon>Dokdonia</taxon>
    </lineage>
</organism>
<dbReference type="EMBL" id="JBHSFV010000002">
    <property type="protein sequence ID" value="MFC4633143.1"/>
    <property type="molecule type" value="Genomic_DNA"/>
</dbReference>
<evidence type="ECO:0000313" key="2">
    <source>
        <dbReference type="Proteomes" id="UP001596043"/>
    </source>
</evidence>
<name>A0ABV9HSL3_9FLAO</name>
<gene>
    <name evidence="1" type="ORF">ACFO3O_04450</name>
</gene>